<reference evidence="2 3" key="1">
    <citation type="submission" date="2018-03" db="EMBL/GenBank/DDBJ databases">
        <title>Genomic Encyclopedia of Archaeal and Bacterial Type Strains, Phase II (KMG-II): from individual species to whole genera.</title>
        <authorList>
            <person name="Goeker M."/>
        </authorList>
    </citation>
    <scope>NUCLEOTIDE SEQUENCE [LARGE SCALE GENOMIC DNA]</scope>
    <source>
        <strain evidence="2 3">DSM 43146</strain>
    </source>
</reference>
<feature type="signal peptide" evidence="1">
    <location>
        <begin position="1"/>
        <end position="27"/>
    </location>
</feature>
<organism evidence="2 3">
    <name type="scientific">Actinoplanes italicus</name>
    <dbReference type="NCBI Taxonomy" id="113567"/>
    <lineage>
        <taxon>Bacteria</taxon>
        <taxon>Bacillati</taxon>
        <taxon>Actinomycetota</taxon>
        <taxon>Actinomycetes</taxon>
        <taxon>Micromonosporales</taxon>
        <taxon>Micromonosporaceae</taxon>
        <taxon>Actinoplanes</taxon>
    </lineage>
</organism>
<keyword evidence="1" id="KW-0732">Signal</keyword>
<feature type="chain" id="PRO_5015441960" evidence="1">
    <location>
        <begin position="28"/>
        <end position="98"/>
    </location>
</feature>
<proteinExistence type="predicted"/>
<dbReference type="Proteomes" id="UP000239415">
    <property type="component" value="Unassembled WGS sequence"/>
</dbReference>
<comment type="caution">
    <text evidence="2">The sequence shown here is derived from an EMBL/GenBank/DDBJ whole genome shotgun (WGS) entry which is preliminary data.</text>
</comment>
<protein>
    <submittedName>
        <fullName evidence="2">Uncharacterized protein</fullName>
    </submittedName>
</protein>
<dbReference type="OrthoDB" id="3297665at2"/>
<name>A0A2T0K9T4_9ACTN</name>
<evidence type="ECO:0000256" key="1">
    <source>
        <dbReference type="SAM" id="SignalP"/>
    </source>
</evidence>
<keyword evidence="3" id="KW-1185">Reference proteome</keyword>
<evidence type="ECO:0000313" key="3">
    <source>
        <dbReference type="Proteomes" id="UP000239415"/>
    </source>
</evidence>
<accession>A0A2T0K9T4</accession>
<dbReference type="AlphaFoldDB" id="A0A2T0K9T4"/>
<dbReference type="EMBL" id="PVMZ01000009">
    <property type="protein sequence ID" value="PRX19898.1"/>
    <property type="molecule type" value="Genomic_DNA"/>
</dbReference>
<sequence length="98" mass="10271">MKAQRFGVALLLAVSGLVPVAAAPAGAAPGDGRQFRQGYKDGFDSGLEAARTDCAKPVRAQTFEITDYVRGYILGFGRGFDAGRLDYCEAGDEAEPPG</sequence>
<dbReference type="RefSeq" id="WP_106321677.1">
    <property type="nucleotide sequence ID" value="NZ_BOMO01000077.1"/>
</dbReference>
<gene>
    <name evidence="2" type="ORF">CLV67_109163</name>
</gene>
<evidence type="ECO:0000313" key="2">
    <source>
        <dbReference type="EMBL" id="PRX19898.1"/>
    </source>
</evidence>